<gene>
    <name evidence="3" type="ORF">C7373_102241</name>
    <name evidence="2" type="ORF">IB211_01539</name>
</gene>
<accession>A0A0S2W3N7</accession>
<dbReference type="Proteomes" id="UP000064844">
    <property type="component" value="Chromosome"/>
</dbReference>
<dbReference type="SUPFAM" id="SSF50346">
    <property type="entry name" value="PRC-barrel domain"/>
    <property type="match status" value="1"/>
</dbReference>
<dbReference type="Pfam" id="PF05239">
    <property type="entry name" value="PRC"/>
    <property type="match status" value="1"/>
</dbReference>
<dbReference type="EMBL" id="CP011307">
    <property type="protein sequence ID" value="ALP93931.1"/>
    <property type="molecule type" value="Genomic_DNA"/>
</dbReference>
<name>A0A0S2W3N7_9FIRM</name>
<protein>
    <submittedName>
        <fullName evidence="3">YlmC/YmxH family sporulation protein</fullName>
    </submittedName>
</protein>
<proteinExistence type="predicted"/>
<sequence length="86" mass="10031">MESRIAELRDKEIINISDGCRFGYVGDVEVDLETGRVKALIVPGRLRFFGLFGREEDQVFPWESVRRFGEDIILVEAEEARRSRRE</sequence>
<dbReference type="InterPro" id="IPR027275">
    <property type="entry name" value="PRC-brl_dom"/>
</dbReference>
<feature type="domain" description="PRC-barrel" evidence="1">
    <location>
        <begin position="2"/>
        <end position="79"/>
    </location>
</feature>
<keyword evidence="4" id="KW-1185">Reference proteome</keyword>
<evidence type="ECO:0000313" key="5">
    <source>
        <dbReference type="Proteomes" id="UP000245778"/>
    </source>
</evidence>
<dbReference type="InterPro" id="IPR011033">
    <property type="entry name" value="PRC_barrel-like_sf"/>
</dbReference>
<dbReference type="GeneID" id="93229372"/>
<dbReference type="PANTHER" id="PTHR40061:SF1">
    <property type="entry name" value="SPORULATION PROTEIN YLMC-RELATED"/>
    <property type="match status" value="1"/>
</dbReference>
<dbReference type="NCBIfam" id="TIGR02888">
    <property type="entry name" value="spore_YlmC_YmxH"/>
    <property type="match status" value="1"/>
</dbReference>
<dbReference type="eggNOG" id="COG1873">
    <property type="taxonomic scope" value="Bacteria"/>
</dbReference>
<dbReference type="KEGG" id="ibu:IB211_01539"/>
<dbReference type="Gene3D" id="2.30.30.240">
    <property type="entry name" value="PRC-barrel domain"/>
    <property type="match status" value="1"/>
</dbReference>
<dbReference type="STRING" id="1297617.IB211_01539"/>
<dbReference type="RefSeq" id="WP_033117207.1">
    <property type="nucleotide sequence ID" value="NZ_CALICV010000016.1"/>
</dbReference>
<evidence type="ECO:0000259" key="1">
    <source>
        <dbReference type="Pfam" id="PF05239"/>
    </source>
</evidence>
<evidence type="ECO:0000313" key="4">
    <source>
        <dbReference type="Proteomes" id="UP000064844"/>
    </source>
</evidence>
<dbReference type="Proteomes" id="UP000245778">
    <property type="component" value="Unassembled WGS sequence"/>
</dbReference>
<dbReference type="OrthoDB" id="6024937at2"/>
<dbReference type="PANTHER" id="PTHR40061">
    <property type="entry name" value="SPORULATION PROTEIN YLMC-RELATED"/>
    <property type="match status" value="1"/>
</dbReference>
<dbReference type="AlphaFoldDB" id="A0A0S2W3N7"/>
<dbReference type="InterPro" id="IPR014238">
    <property type="entry name" value="Spore_YlmC/YmxH"/>
</dbReference>
<reference evidence="4" key="2">
    <citation type="submission" date="2015-04" db="EMBL/GenBank/DDBJ databases">
        <title>A butyrogenic pathway from the amino acid lysine in a human gut commensal.</title>
        <authorList>
            <person name="de Vos W.M."/>
            <person name="Bui N.T.P."/>
            <person name="Plugge C.M."/>
            <person name="Ritari J."/>
        </authorList>
    </citation>
    <scope>NUCLEOTIDE SEQUENCE [LARGE SCALE GENOMIC DNA]</scope>
    <source>
        <strain evidence="4">AF211</strain>
    </source>
</reference>
<reference evidence="3 5" key="3">
    <citation type="submission" date="2018-04" db="EMBL/GenBank/DDBJ databases">
        <title>Genomic Encyclopedia of Type Strains, Phase IV (KMG-IV): sequencing the most valuable type-strain genomes for metagenomic binning, comparative biology and taxonomic classification.</title>
        <authorList>
            <person name="Goeker M."/>
        </authorList>
    </citation>
    <scope>NUCLEOTIDE SEQUENCE [LARGE SCALE GENOMIC DNA]</scope>
    <source>
        <strain evidence="3 5">DSM 26588</strain>
    </source>
</reference>
<evidence type="ECO:0000313" key="2">
    <source>
        <dbReference type="EMBL" id="ALP93931.1"/>
    </source>
</evidence>
<dbReference type="EMBL" id="QEKK01000002">
    <property type="protein sequence ID" value="PVY59258.1"/>
    <property type="molecule type" value="Genomic_DNA"/>
</dbReference>
<evidence type="ECO:0000313" key="3">
    <source>
        <dbReference type="EMBL" id="PVY59258.1"/>
    </source>
</evidence>
<reference evidence="2 4" key="1">
    <citation type="journal article" date="2015" name="Nat. Commun.">
        <title>Production of butyrate from lysine and the Amadori product fructoselysine by a human gut commensal.</title>
        <authorList>
            <person name="Bui T.P."/>
            <person name="Ritari J."/>
            <person name="Boeren S."/>
            <person name="de Waard P."/>
            <person name="Plugge C.M."/>
            <person name="de Vos W.M."/>
        </authorList>
    </citation>
    <scope>NUCLEOTIDE SEQUENCE [LARGE SCALE GENOMIC DNA]</scope>
    <source>
        <strain evidence="2 4">AF211</strain>
    </source>
</reference>
<organism evidence="2 4">
    <name type="scientific">Intestinimonas butyriciproducens</name>
    <dbReference type="NCBI Taxonomy" id="1297617"/>
    <lineage>
        <taxon>Bacteria</taxon>
        <taxon>Bacillati</taxon>
        <taxon>Bacillota</taxon>
        <taxon>Clostridia</taxon>
        <taxon>Eubacteriales</taxon>
        <taxon>Intestinimonas</taxon>
    </lineage>
</organism>